<dbReference type="STRING" id="1122149.FD44_GL000969"/>
<dbReference type="OrthoDB" id="9785745at2"/>
<dbReference type="SUPFAM" id="SSF46785">
    <property type="entry name" value="Winged helix' DNA-binding domain"/>
    <property type="match status" value="1"/>
</dbReference>
<evidence type="ECO:0000259" key="5">
    <source>
        <dbReference type="PROSITE" id="PS50931"/>
    </source>
</evidence>
<reference evidence="6 7" key="1">
    <citation type="journal article" date="2019" name="Appl. Microbiol. Biotechnol.">
        <title>Uncovering carbohydrate metabolism through a genotype-phenotype association study of 56 lactic acid bacteria genomes.</title>
        <authorList>
            <person name="Buron-Moles G."/>
            <person name="Chailyan A."/>
            <person name="Dolejs I."/>
            <person name="Forster J."/>
            <person name="Miks M.H."/>
        </authorList>
    </citation>
    <scope>NUCLEOTIDE SEQUENCE [LARGE SCALE GENOMIC DNA]</scope>
    <source>
        <strain evidence="6 7">ATCC 49373</strain>
    </source>
</reference>
<evidence type="ECO:0000256" key="3">
    <source>
        <dbReference type="ARBA" id="ARBA00023125"/>
    </source>
</evidence>
<dbReference type="Pfam" id="PF03466">
    <property type="entry name" value="LysR_substrate"/>
    <property type="match status" value="1"/>
</dbReference>
<dbReference type="GO" id="GO:0003677">
    <property type="term" value="F:DNA binding"/>
    <property type="evidence" value="ECO:0007669"/>
    <property type="project" value="UniProtKB-KW"/>
</dbReference>
<dbReference type="InterPro" id="IPR005119">
    <property type="entry name" value="LysR_subst-bd"/>
</dbReference>
<organism evidence="6 7">
    <name type="scientific">Secundilactobacillus malefermentans</name>
    <dbReference type="NCBI Taxonomy" id="176292"/>
    <lineage>
        <taxon>Bacteria</taxon>
        <taxon>Bacillati</taxon>
        <taxon>Bacillota</taxon>
        <taxon>Bacilli</taxon>
        <taxon>Lactobacillales</taxon>
        <taxon>Lactobacillaceae</taxon>
        <taxon>Secundilactobacillus</taxon>
    </lineage>
</organism>
<dbReference type="Gene3D" id="3.40.190.10">
    <property type="entry name" value="Periplasmic binding protein-like II"/>
    <property type="match status" value="2"/>
</dbReference>
<comment type="similarity">
    <text evidence="1">Belongs to the LysR transcriptional regulatory family.</text>
</comment>
<dbReference type="FunFam" id="1.10.10.10:FF:000001">
    <property type="entry name" value="LysR family transcriptional regulator"/>
    <property type="match status" value="1"/>
</dbReference>
<dbReference type="Proteomes" id="UP000294854">
    <property type="component" value="Unassembled WGS sequence"/>
</dbReference>
<name>A0A4R5NIM0_9LACO</name>
<feature type="domain" description="HTH lysR-type" evidence="5">
    <location>
        <begin position="1"/>
        <end position="58"/>
    </location>
</feature>
<keyword evidence="4" id="KW-0804">Transcription</keyword>
<keyword evidence="2" id="KW-0805">Transcription regulation</keyword>
<dbReference type="InterPro" id="IPR000847">
    <property type="entry name" value="LysR_HTH_N"/>
</dbReference>
<proteinExistence type="inferred from homology"/>
<dbReference type="SUPFAM" id="SSF53850">
    <property type="entry name" value="Periplasmic binding protein-like II"/>
    <property type="match status" value="1"/>
</dbReference>
<dbReference type="PANTHER" id="PTHR30346">
    <property type="entry name" value="TRANSCRIPTIONAL DUAL REGULATOR HCAR-RELATED"/>
    <property type="match status" value="1"/>
</dbReference>
<dbReference type="AlphaFoldDB" id="A0A4R5NIM0"/>
<sequence>MDINLLKTFLSVVQLGSFSKVADKEFLSQRAVSKQISKLEADLGVALFTRNANQIQLTPQGKFFFSSAQDIVNNYSTAVSELNQMNQQSPETLRLGYFSAFEKQLLENALFPVVANHPNLHLTVREESNEHLTESVSNGSLDAALSISYGRPALASTSRLTEKPIFQGEMVMGVSNLDPLSQQTALSPADLADKSILYYSPESSTFLLESFLASVPFITNFEQIKRVTSLEQMALLVSLNQAFAFFPQGLIAGTNQELANLTLLPISDSKSQTYQIVVIYNTENKNPNLKRFLKTLPKD</sequence>
<keyword evidence="3" id="KW-0238">DNA-binding</keyword>
<dbReference type="InterPro" id="IPR036390">
    <property type="entry name" value="WH_DNA-bd_sf"/>
</dbReference>
<evidence type="ECO:0000256" key="1">
    <source>
        <dbReference type="ARBA" id="ARBA00009437"/>
    </source>
</evidence>
<dbReference type="GO" id="GO:0032993">
    <property type="term" value="C:protein-DNA complex"/>
    <property type="evidence" value="ECO:0007669"/>
    <property type="project" value="TreeGrafter"/>
</dbReference>
<dbReference type="EMBL" id="PUFO01000076">
    <property type="protein sequence ID" value="TDG74439.1"/>
    <property type="molecule type" value="Genomic_DNA"/>
</dbReference>
<dbReference type="Gene3D" id="1.10.10.10">
    <property type="entry name" value="Winged helix-like DNA-binding domain superfamily/Winged helix DNA-binding domain"/>
    <property type="match status" value="1"/>
</dbReference>
<dbReference type="GO" id="GO:0003700">
    <property type="term" value="F:DNA-binding transcription factor activity"/>
    <property type="evidence" value="ECO:0007669"/>
    <property type="project" value="InterPro"/>
</dbReference>
<dbReference type="CDD" id="cd05466">
    <property type="entry name" value="PBP2_LTTR_substrate"/>
    <property type="match status" value="1"/>
</dbReference>
<evidence type="ECO:0000256" key="4">
    <source>
        <dbReference type="ARBA" id="ARBA00023163"/>
    </source>
</evidence>
<evidence type="ECO:0000313" key="7">
    <source>
        <dbReference type="Proteomes" id="UP000294854"/>
    </source>
</evidence>
<dbReference type="PROSITE" id="PS50931">
    <property type="entry name" value="HTH_LYSR"/>
    <property type="match status" value="1"/>
</dbReference>
<evidence type="ECO:0000256" key="2">
    <source>
        <dbReference type="ARBA" id="ARBA00023015"/>
    </source>
</evidence>
<dbReference type="PRINTS" id="PR00039">
    <property type="entry name" value="HTHLYSR"/>
</dbReference>
<gene>
    <name evidence="6" type="ORF">C5L31_000086</name>
</gene>
<comment type="caution">
    <text evidence="6">The sequence shown here is derived from an EMBL/GenBank/DDBJ whole genome shotgun (WGS) entry which is preliminary data.</text>
</comment>
<protein>
    <recommendedName>
        <fullName evidence="5">HTH lysR-type domain-containing protein</fullName>
    </recommendedName>
</protein>
<evidence type="ECO:0000313" key="6">
    <source>
        <dbReference type="EMBL" id="TDG74439.1"/>
    </source>
</evidence>
<accession>A0A4R5NIM0</accession>
<dbReference type="InterPro" id="IPR036388">
    <property type="entry name" value="WH-like_DNA-bd_sf"/>
</dbReference>
<keyword evidence="7" id="KW-1185">Reference proteome</keyword>
<dbReference type="PANTHER" id="PTHR30346:SF28">
    <property type="entry name" value="HTH-TYPE TRANSCRIPTIONAL REGULATOR CYNR"/>
    <property type="match status" value="1"/>
</dbReference>
<dbReference type="Pfam" id="PF00126">
    <property type="entry name" value="HTH_1"/>
    <property type="match status" value="1"/>
</dbReference>